<name>A0A2R6P236_9APHY</name>
<accession>A0A2R6P236</accession>
<proteinExistence type="predicted"/>
<feature type="region of interest" description="Disordered" evidence="1">
    <location>
        <begin position="146"/>
        <end position="167"/>
    </location>
</feature>
<sequence length="173" mass="18963">MLPILVENNNIASLVLHKIRWDSSIPSASINSLQRREQLLCLRILLPAMTKLTAKDSLSQEDTGKAIPVNSPTAARSTQREPWVGSCDALYLCANLSPDAVLYNPYPVPETTNVVMCGDGRSAYTLNSFFEIFVLKRGWSVVSDRGRQNNKVSAKPGHRPGSDNTPGCSCVIF</sequence>
<comment type="caution">
    <text evidence="2">The sequence shown here is derived from an EMBL/GenBank/DDBJ whole genome shotgun (WGS) entry which is preliminary data.</text>
</comment>
<dbReference type="Proteomes" id="UP000186601">
    <property type="component" value="Unassembled WGS sequence"/>
</dbReference>
<evidence type="ECO:0000313" key="3">
    <source>
        <dbReference type="Proteomes" id="UP000186601"/>
    </source>
</evidence>
<dbReference type="AlphaFoldDB" id="A0A2R6P236"/>
<organism evidence="2 3">
    <name type="scientific">Hermanssonia centrifuga</name>
    <dbReference type="NCBI Taxonomy" id="98765"/>
    <lineage>
        <taxon>Eukaryota</taxon>
        <taxon>Fungi</taxon>
        <taxon>Dikarya</taxon>
        <taxon>Basidiomycota</taxon>
        <taxon>Agaricomycotina</taxon>
        <taxon>Agaricomycetes</taxon>
        <taxon>Polyporales</taxon>
        <taxon>Meruliaceae</taxon>
        <taxon>Hermanssonia</taxon>
    </lineage>
</organism>
<reference evidence="2 3" key="1">
    <citation type="submission" date="2018-02" db="EMBL/GenBank/DDBJ databases">
        <title>Genome sequence of the basidiomycete white-rot fungus Phlebia centrifuga.</title>
        <authorList>
            <person name="Granchi Z."/>
            <person name="Peng M."/>
            <person name="de Vries R.P."/>
            <person name="Hilden K."/>
            <person name="Makela M.R."/>
            <person name="Grigoriev I."/>
            <person name="Riley R."/>
        </authorList>
    </citation>
    <scope>NUCLEOTIDE SEQUENCE [LARGE SCALE GENOMIC DNA]</scope>
    <source>
        <strain evidence="2 3">FBCC195</strain>
    </source>
</reference>
<evidence type="ECO:0000256" key="1">
    <source>
        <dbReference type="SAM" id="MobiDB-lite"/>
    </source>
</evidence>
<evidence type="ECO:0000313" key="2">
    <source>
        <dbReference type="EMBL" id="PSR83947.1"/>
    </source>
</evidence>
<protein>
    <submittedName>
        <fullName evidence="2">Uncharacterized protein</fullName>
    </submittedName>
</protein>
<keyword evidence="3" id="KW-1185">Reference proteome</keyword>
<gene>
    <name evidence="2" type="ORF">PHLCEN_2v5563</name>
</gene>
<dbReference type="EMBL" id="MLYV02000549">
    <property type="protein sequence ID" value="PSR83947.1"/>
    <property type="molecule type" value="Genomic_DNA"/>
</dbReference>